<dbReference type="PANTHER" id="PTHR35984:SF1">
    <property type="entry name" value="PERIPLASMIC SERINE PROTEASE"/>
    <property type="match status" value="1"/>
</dbReference>
<dbReference type="PANTHER" id="PTHR35984">
    <property type="entry name" value="PERIPLASMIC SERINE PROTEASE"/>
    <property type="match status" value="1"/>
</dbReference>
<proteinExistence type="predicted"/>
<dbReference type="OrthoDB" id="9806253at2"/>
<evidence type="ECO:0000313" key="2">
    <source>
        <dbReference type="Proteomes" id="UP000199602"/>
    </source>
</evidence>
<dbReference type="NCBIfam" id="NF047768">
    <property type="entry name" value="Clp_like_SDH"/>
    <property type="match status" value="1"/>
</dbReference>
<sequence>MHYMDLFWLFFILSALQPILKQKMLEAARQRLIAKIEKQRKSRVILLIHRQETMSLLGFPVFRYIDIQDSEEVLRAIHLTDPTVPLDIVLHTPGGLVLASLQIARALKKHKGKVTVFVPHYAMSGGTMIALAADEIVMTNSSVLGPIDPQLGQYPAASLLRTTEKKPVDKLEDQTLIMADMAKMAIKQVEEAAYDLLIKNYPQEKAKELAKILSEGRWTHDYAITFEEAQKLGLKVNNNMPQEILQLLSLYPQPVKKVPSVEYLPIPKKDISSK</sequence>
<organism evidence="1 2">
    <name type="scientific">Desulfonauticus submarinus</name>
    <dbReference type="NCBI Taxonomy" id="206665"/>
    <lineage>
        <taxon>Bacteria</taxon>
        <taxon>Pseudomonadati</taxon>
        <taxon>Thermodesulfobacteriota</taxon>
        <taxon>Desulfovibrionia</taxon>
        <taxon>Desulfovibrionales</taxon>
        <taxon>Desulfonauticaceae</taxon>
        <taxon>Desulfonauticus</taxon>
    </lineage>
</organism>
<keyword evidence="1" id="KW-0378">Hydrolase</keyword>
<keyword evidence="2" id="KW-1185">Reference proteome</keyword>
<dbReference type="GO" id="GO:0008233">
    <property type="term" value="F:peptidase activity"/>
    <property type="evidence" value="ECO:0007669"/>
    <property type="project" value="UniProtKB-KW"/>
</dbReference>
<dbReference type="Proteomes" id="UP000199602">
    <property type="component" value="Unassembled WGS sequence"/>
</dbReference>
<dbReference type="InterPro" id="IPR002825">
    <property type="entry name" value="Pept_S49_ser-pept_pro"/>
</dbReference>
<name>A0A1H0CFJ0_9BACT</name>
<dbReference type="GO" id="GO:0006508">
    <property type="term" value="P:proteolysis"/>
    <property type="evidence" value="ECO:0007669"/>
    <property type="project" value="UniProtKB-KW"/>
</dbReference>
<protein>
    <submittedName>
        <fullName evidence="1">Serine protease, ClpP class</fullName>
    </submittedName>
</protein>
<dbReference type="InterPro" id="IPR029045">
    <property type="entry name" value="ClpP/crotonase-like_dom_sf"/>
</dbReference>
<dbReference type="EMBL" id="FNIN01000003">
    <property type="protein sequence ID" value="SDN56583.1"/>
    <property type="molecule type" value="Genomic_DNA"/>
</dbReference>
<reference evidence="1 2" key="1">
    <citation type="submission" date="2016-10" db="EMBL/GenBank/DDBJ databases">
        <authorList>
            <person name="de Groot N.N."/>
        </authorList>
    </citation>
    <scope>NUCLEOTIDE SEQUENCE [LARGE SCALE GENOMIC DNA]</scope>
    <source>
        <strain evidence="1 2">DSM 15269</strain>
    </source>
</reference>
<dbReference type="SUPFAM" id="SSF52096">
    <property type="entry name" value="ClpP/crotonase"/>
    <property type="match status" value="1"/>
</dbReference>
<dbReference type="GO" id="GO:0016020">
    <property type="term" value="C:membrane"/>
    <property type="evidence" value="ECO:0007669"/>
    <property type="project" value="InterPro"/>
</dbReference>
<dbReference type="RefSeq" id="WP_092064058.1">
    <property type="nucleotide sequence ID" value="NZ_FNIN01000003.1"/>
</dbReference>
<dbReference type="AlphaFoldDB" id="A0A1H0CFJ0"/>
<accession>A0A1H0CFJ0</accession>
<dbReference type="Pfam" id="PF01972">
    <property type="entry name" value="SDH_protease"/>
    <property type="match status" value="1"/>
</dbReference>
<keyword evidence="1" id="KW-0645">Protease</keyword>
<dbReference type="STRING" id="206665.SAMN04488516_10329"/>
<gene>
    <name evidence="1" type="ORF">SAMN04488516_10329</name>
</gene>
<dbReference type="Gene3D" id="3.90.226.10">
    <property type="entry name" value="2-enoyl-CoA Hydratase, Chain A, domain 1"/>
    <property type="match status" value="1"/>
</dbReference>
<evidence type="ECO:0000313" key="1">
    <source>
        <dbReference type="EMBL" id="SDN56583.1"/>
    </source>
</evidence>